<dbReference type="EMBL" id="STGY01000082">
    <property type="protein sequence ID" value="THV33903.1"/>
    <property type="molecule type" value="Genomic_DNA"/>
</dbReference>
<organism evidence="2 3">
    <name type="scientific">Glycomyces buryatensis</name>
    <dbReference type="NCBI Taxonomy" id="2570927"/>
    <lineage>
        <taxon>Bacteria</taxon>
        <taxon>Bacillati</taxon>
        <taxon>Actinomycetota</taxon>
        <taxon>Actinomycetes</taxon>
        <taxon>Glycomycetales</taxon>
        <taxon>Glycomycetaceae</taxon>
        <taxon>Glycomyces</taxon>
    </lineage>
</organism>
<evidence type="ECO:0000313" key="2">
    <source>
        <dbReference type="EMBL" id="THV33903.1"/>
    </source>
</evidence>
<evidence type="ECO:0000256" key="1">
    <source>
        <dbReference type="SAM" id="SignalP"/>
    </source>
</evidence>
<feature type="signal peptide" evidence="1">
    <location>
        <begin position="1"/>
        <end position="24"/>
    </location>
</feature>
<dbReference type="AlphaFoldDB" id="A0A4S8PRL2"/>
<proteinExistence type="predicted"/>
<comment type="caution">
    <text evidence="2">The sequence shown here is derived from an EMBL/GenBank/DDBJ whole genome shotgun (WGS) entry which is preliminary data.</text>
</comment>
<feature type="chain" id="PRO_5038817739" evidence="1">
    <location>
        <begin position="25"/>
        <end position="384"/>
    </location>
</feature>
<name>A0A4S8PRL2_9ACTN</name>
<gene>
    <name evidence="2" type="ORF">FAB82_24720</name>
</gene>
<accession>A0A4S8PRL2</accession>
<keyword evidence="3" id="KW-1185">Reference proteome</keyword>
<dbReference type="RefSeq" id="WP_136537236.1">
    <property type="nucleotide sequence ID" value="NZ_STGY01000082.1"/>
</dbReference>
<keyword evidence="1" id="KW-0732">Signal</keyword>
<dbReference type="PROSITE" id="PS51257">
    <property type="entry name" value="PROKAR_LIPOPROTEIN"/>
    <property type="match status" value="1"/>
</dbReference>
<reference evidence="2 3" key="2">
    <citation type="submission" date="2019-05" db="EMBL/GenBank/DDBJ databases">
        <title>Glycomyces buryatensis sp. nov.</title>
        <authorList>
            <person name="Nikitina E."/>
        </authorList>
    </citation>
    <scope>NUCLEOTIDE SEQUENCE [LARGE SCALE GENOMIC DNA]</scope>
    <source>
        <strain evidence="2 3">18</strain>
    </source>
</reference>
<sequence length="384" mass="43723">MKRALTGGAAIAGLALFTSGCAWFEEEEEDLDFDQYAGQLTDMFNESARLNGELDVAEARIVQDCLEEAGFTVHNPDPFHSWDSAESETFMDQGPYEWFVPTVEEAELRGVWQWTNLEGAESIEDGVPWEAYQEYEDAQGFDVTLHEEGEEAPEFYNLSPEDQYAWWVAYQGEELAASQQGYLVGIELETDEYGEPVDENPPPGGCELEMITALYGEVEEVDNPEEEFSNWVTRPPMPNGDWSAMNERYVERTADFEDDFLDCLEDRGFGGWEFYEGHVRIHDYLAESGEGEFPRMEFEDADGAWPDPAQDVPDSGDTAGWLAFERDAAVQFAECGEESGYREAAVHAWEQAQLRYYLDIEEETYGWQESMRGFLEKAQEIIES</sequence>
<reference evidence="3" key="1">
    <citation type="submission" date="2019-04" db="EMBL/GenBank/DDBJ databases">
        <title>Nocardioides xinjiangensis sp. nov.</title>
        <authorList>
            <person name="Liu S."/>
        </authorList>
    </citation>
    <scope>NUCLEOTIDE SEQUENCE [LARGE SCALE GENOMIC DNA]</scope>
    <source>
        <strain evidence="3">18</strain>
    </source>
</reference>
<evidence type="ECO:0000313" key="3">
    <source>
        <dbReference type="Proteomes" id="UP000308760"/>
    </source>
</evidence>
<dbReference type="OrthoDB" id="5175505at2"/>
<protein>
    <submittedName>
        <fullName evidence="2">Uncharacterized protein</fullName>
    </submittedName>
</protein>
<dbReference type="Proteomes" id="UP000308760">
    <property type="component" value="Unassembled WGS sequence"/>
</dbReference>